<evidence type="ECO:0000313" key="1">
    <source>
        <dbReference type="EMBL" id="VDP59924.1"/>
    </source>
</evidence>
<name>A0A183PCF5_9TREM</name>
<dbReference type="PANTHER" id="PTHR47331">
    <property type="entry name" value="PHD-TYPE DOMAIN-CONTAINING PROTEIN"/>
    <property type="match status" value="1"/>
</dbReference>
<dbReference type="STRING" id="31246.A0A183PCF5"/>
<organism evidence="1 2">
    <name type="scientific">Schistosoma mattheei</name>
    <dbReference type="NCBI Taxonomy" id="31246"/>
    <lineage>
        <taxon>Eukaryota</taxon>
        <taxon>Metazoa</taxon>
        <taxon>Spiralia</taxon>
        <taxon>Lophotrochozoa</taxon>
        <taxon>Platyhelminthes</taxon>
        <taxon>Trematoda</taxon>
        <taxon>Digenea</taxon>
        <taxon>Strigeidida</taxon>
        <taxon>Schistosomatoidea</taxon>
        <taxon>Schistosomatidae</taxon>
        <taxon>Schistosoma</taxon>
    </lineage>
</organism>
<sequence length="224" mass="24981">MKWAETVGKKTANGRKPTFVKLTEFVPSRVEILPSRFGQIATASERVVSKVACSTQWLSFGKTVSKLPCVICRKNHRIDKCSQFSTLAVNDKWAKARDKYLCFCCLRRSHRSVDCKNRVVCSVEGCRDRYHTLLHKPIQVQGGLSEWLRESHCGYTESIKEDVFLGSISVRLRAGDGEVCRYAFLDNGSDATAIKSSTTQLSGLSSESASITIKTVNENTLVSF</sequence>
<protein>
    <submittedName>
        <fullName evidence="1">Uncharacterized protein</fullName>
    </submittedName>
</protein>
<evidence type="ECO:0000313" key="2">
    <source>
        <dbReference type="Proteomes" id="UP000269396"/>
    </source>
</evidence>
<gene>
    <name evidence="1" type="ORF">SMTD_LOCUS12041</name>
</gene>
<dbReference type="PANTHER" id="PTHR47331:SF1">
    <property type="entry name" value="GAG-LIKE PROTEIN"/>
    <property type="match status" value="1"/>
</dbReference>
<reference evidence="1 2" key="1">
    <citation type="submission" date="2018-11" db="EMBL/GenBank/DDBJ databases">
        <authorList>
            <consortium name="Pathogen Informatics"/>
        </authorList>
    </citation>
    <scope>NUCLEOTIDE SEQUENCE [LARGE SCALE GENOMIC DNA]</scope>
    <source>
        <strain>Denwood</strain>
        <strain evidence="2">Zambia</strain>
    </source>
</reference>
<keyword evidence="2" id="KW-1185">Reference proteome</keyword>
<dbReference type="AlphaFoldDB" id="A0A183PCF5"/>
<proteinExistence type="predicted"/>
<dbReference type="EMBL" id="UZAL01032052">
    <property type="protein sequence ID" value="VDP59924.1"/>
    <property type="molecule type" value="Genomic_DNA"/>
</dbReference>
<dbReference type="Proteomes" id="UP000269396">
    <property type="component" value="Unassembled WGS sequence"/>
</dbReference>
<accession>A0A183PCF5</accession>